<organism evidence="3 4">
    <name type="scientific">Patella caerulea</name>
    <name type="common">Rayed Mediterranean limpet</name>
    <dbReference type="NCBI Taxonomy" id="87958"/>
    <lineage>
        <taxon>Eukaryota</taxon>
        <taxon>Metazoa</taxon>
        <taxon>Spiralia</taxon>
        <taxon>Lophotrochozoa</taxon>
        <taxon>Mollusca</taxon>
        <taxon>Gastropoda</taxon>
        <taxon>Patellogastropoda</taxon>
        <taxon>Patelloidea</taxon>
        <taxon>Patellidae</taxon>
        <taxon>Patella</taxon>
    </lineage>
</organism>
<keyword evidence="4" id="KW-1185">Reference proteome</keyword>
<accession>A0AAN8K660</accession>
<feature type="coiled-coil region" evidence="1">
    <location>
        <begin position="305"/>
        <end position="357"/>
    </location>
</feature>
<evidence type="ECO:0000256" key="2">
    <source>
        <dbReference type="SAM" id="MobiDB-lite"/>
    </source>
</evidence>
<feature type="coiled-coil region" evidence="1">
    <location>
        <begin position="481"/>
        <end position="647"/>
    </location>
</feature>
<protein>
    <submittedName>
        <fullName evidence="3">Uncharacterized protein</fullName>
    </submittedName>
</protein>
<dbReference type="Proteomes" id="UP001347796">
    <property type="component" value="Unassembled WGS sequence"/>
</dbReference>
<gene>
    <name evidence="3" type="ORF">SNE40_007552</name>
</gene>
<dbReference type="AlphaFoldDB" id="A0AAN8K660"/>
<dbReference type="EMBL" id="JAZGQO010000006">
    <property type="protein sequence ID" value="KAK6185284.1"/>
    <property type="molecule type" value="Genomic_DNA"/>
</dbReference>
<keyword evidence="1" id="KW-0175">Coiled coil</keyword>
<feature type="region of interest" description="Disordered" evidence="2">
    <location>
        <begin position="125"/>
        <end position="155"/>
    </location>
</feature>
<proteinExistence type="predicted"/>
<comment type="caution">
    <text evidence="3">The sequence shown here is derived from an EMBL/GenBank/DDBJ whole genome shotgun (WGS) entry which is preliminary data.</text>
</comment>
<name>A0AAN8K660_PATCE</name>
<sequence>MESRISLEDRSLTDKTEKKIPVKSVNLDHKLRQDTATTYTQMMKELEQERERRWKSEQATKKLADYIKELQEKAKEDSNIKATAIDATSHLKNALMNEKETKEKLKVQSDSLQEEVKLLKEELCKSRQHESSQKEAIKSMEEALTKQEREKLQQDAHINKKYQEGKMRCAALNREVDMLRQSSEKQKHQIHQLQELLANREQEHREELKKRYTLDSPQLQSVIEKEVKQIEKEYKTEVKTQQEKIDVLGRQYTELEDEFRMALQIEASRFQQVQEAFERISEENAGNKTELMGALKKDEKASAMLKELSLLVKEQKGRIAELSKSKQEQALEYRERVQTLEAHVEEARKRMVQFELLKKEKGKISAELDAKQSVIDGLKAERKLWGQELAQQGSSLAQDRGRLEAKIETLQFELNTMKKHLEKETDVVKIKTKMIDDQTESIKKLKEGLLERDEEIRKSREEALRIQKSLEEQLTEEKSISQDNQEMVDRLQERKTDLKQQIEELKIQLEESQNAHSVLNNKWKEKSNLIGSLEQQVGQMKQSWEDKEKRLTQERDRAVEATRLAVEKLKSIDETFHQQLEAKDRSYHDHINQLEEEKRKEIERANRQVFVVEQEMRDLLRETESNKRGMEDKVKQMTKALGELQSDLY</sequence>
<evidence type="ECO:0000256" key="1">
    <source>
        <dbReference type="SAM" id="Coils"/>
    </source>
</evidence>
<reference evidence="3 4" key="1">
    <citation type="submission" date="2024-01" db="EMBL/GenBank/DDBJ databases">
        <title>The genome of the rayed Mediterranean limpet Patella caerulea (Linnaeus, 1758).</title>
        <authorList>
            <person name="Anh-Thu Weber A."/>
            <person name="Halstead-Nussloch G."/>
        </authorList>
    </citation>
    <scope>NUCLEOTIDE SEQUENCE [LARGE SCALE GENOMIC DNA]</scope>
    <source>
        <strain evidence="3">AATW-2023a</strain>
        <tissue evidence="3">Whole specimen</tissue>
    </source>
</reference>
<evidence type="ECO:0000313" key="4">
    <source>
        <dbReference type="Proteomes" id="UP001347796"/>
    </source>
</evidence>
<evidence type="ECO:0000313" key="3">
    <source>
        <dbReference type="EMBL" id="KAK6185284.1"/>
    </source>
</evidence>